<gene>
    <name evidence="2" type="ORF">CSUI_005997</name>
</gene>
<dbReference type="VEuPathDB" id="ToxoDB:CSUI_005997"/>
<evidence type="ECO:0000313" key="2">
    <source>
        <dbReference type="EMBL" id="PHJ20172.1"/>
    </source>
</evidence>
<feature type="non-terminal residue" evidence="2">
    <location>
        <position position="193"/>
    </location>
</feature>
<dbReference type="EMBL" id="MIGC01002985">
    <property type="protein sequence ID" value="PHJ20172.1"/>
    <property type="molecule type" value="Genomic_DNA"/>
</dbReference>
<dbReference type="GeneID" id="94429373"/>
<sequence>MARVFSSSFSFSSFSRRHSSSPLFFPSFLFSPFSTSKSFSSLTRYPFISSSSSSSLSRVSSRNENSLQRGGHLHIHPALARLLHSHSSSSLSLNKEKKKKDSRERVKDGSRSSQSFSLLSHKRAVLPVYYVSNLDEAKVALDWIYQHAHRKISSSLSDSLDGFPPLRRLSDIHLTGDLHSLLYNPPQSSSPSS</sequence>
<dbReference type="AlphaFoldDB" id="A0A2C6KVL6"/>
<protein>
    <submittedName>
        <fullName evidence="2">Uncharacterized protein</fullName>
    </submittedName>
</protein>
<organism evidence="2 3">
    <name type="scientific">Cystoisospora suis</name>
    <dbReference type="NCBI Taxonomy" id="483139"/>
    <lineage>
        <taxon>Eukaryota</taxon>
        <taxon>Sar</taxon>
        <taxon>Alveolata</taxon>
        <taxon>Apicomplexa</taxon>
        <taxon>Conoidasida</taxon>
        <taxon>Coccidia</taxon>
        <taxon>Eucoccidiorida</taxon>
        <taxon>Eimeriorina</taxon>
        <taxon>Sarcocystidae</taxon>
        <taxon>Cystoisospora</taxon>
    </lineage>
</organism>
<feature type="compositionally biased region" description="Basic and acidic residues" evidence="1">
    <location>
        <begin position="99"/>
        <end position="110"/>
    </location>
</feature>
<proteinExistence type="predicted"/>
<name>A0A2C6KVL6_9APIC</name>
<evidence type="ECO:0000313" key="3">
    <source>
        <dbReference type="Proteomes" id="UP000221165"/>
    </source>
</evidence>
<dbReference type="Proteomes" id="UP000221165">
    <property type="component" value="Unassembled WGS sequence"/>
</dbReference>
<comment type="caution">
    <text evidence="2">The sequence shown here is derived from an EMBL/GenBank/DDBJ whole genome shotgun (WGS) entry which is preliminary data.</text>
</comment>
<reference evidence="2 3" key="1">
    <citation type="journal article" date="2017" name="Int. J. Parasitol.">
        <title>The genome of the protozoan parasite Cystoisospora suis and a reverse vaccinology approach to identify vaccine candidates.</title>
        <authorList>
            <person name="Palmieri N."/>
            <person name="Shrestha A."/>
            <person name="Ruttkowski B."/>
            <person name="Beck T."/>
            <person name="Vogl C."/>
            <person name="Tomley F."/>
            <person name="Blake D.P."/>
            <person name="Joachim A."/>
        </authorList>
    </citation>
    <scope>NUCLEOTIDE SEQUENCE [LARGE SCALE GENOMIC DNA]</scope>
    <source>
        <strain evidence="2 3">Wien I</strain>
    </source>
</reference>
<feature type="region of interest" description="Disordered" evidence="1">
    <location>
        <begin position="86"/>
        <end position="112"/>
    </location>
</feature>
<accession>A0A2C6KVL6</accession>
<dbReference type="RefSeq" id="XP_067921863.1">
    <property type="nucleotide sequence ID" value="XM_068066162.1"/>
</dbReference>
<evidence type="ECO:0000256" key="1">
    <source>
        <dbReference type="SAM" id="MobiDB-lite"/>
    </source>
</evidence>
<keyword evidence="3" id="KW-1185">Reference proteome</keyword>